<feature type="region of interest" description="Disordered" evidence="9">
    <location>
        <begin position="461"/>
        <end position="490"/>
    </location>
</feature>
<organism evidence="11 12">
    <name type="scientific">Nadsonia fulvescens var. elongata DSM 6958</name>
    <dbReference type="NCBI Taxonomy" id="857566"/>
    <lineage>
        <taxon>Eukaryota</taxon>
        <taxon>Fungi</taxon>
        <taxon>Dikarya</taxon>
        <taxon>Ascomycota</taxon>
        <taxon>Saccharomycotina</taxon>
        <taxon>Dipodascomycetes</taxon>
        <taxon>Dipodascales</taxon>
        <taxon>Dipodascales incertae sedis</taxon>
        <taxon>Nadsonia</taxon>
    </lineage>
</organism>
<dbReference type="Pfam" id="PF12330">
    <property type="entry name" value="Haspin_kinase"/>
    <property type="match status" value="1"/>
</dbReference>
<keyword evidence="3" id="KW-0808">Transferase</keyword>
<dbReference type="GO" id="GO:0035556">
    <property type="term" value="P:intracellular signal transduction"/>
    <property type="evidence" value="ECO:0007669"/>
    <property type="project" value="TreeGrafter"/>
</dbReference>
<dbReference type="GO" id="GO:0005524">
    <property type="term" value="F:ATP binding"/>
    <property type="evidence" value="ECO:0007669"/>
    <property type="project" value="UniProtKB-KW"/>
</dbReference>
<comment type="catalytic activity">
    <reaction evidence="7">
        <text>L-threonyl-[protein] + ATP = O-phospho-L-threonyl-[protein] + ADP + H(+)</text>
        <dbReference type="Rhea" id="RHEA:46608"/>
        <dbReference type="Rhea" id="RHEA-COMP:11060"/>
        <dbReference type="Rhea" id="RHEA-COMP:11605"/>
        <dbReference type="ChEBI" id="CHEBI:15378"/>
        <dbReference type="ChEBI" id="CHEBI:30013"/>
        <dbReference type="ChEBI" id="CHEBI:30616"/>
        <dbReference type="ChEBI" id="CHEBI:61977"/>
        <dbReference type="ChEBI" id="CHEBI:456216"/>
        <dbReference type="EC" id="2.7.11.1"/>
    </reaction>
</comment>
<protein>
    <recommendedName>
        <fullName evidence="1">non-specific serine/threonine protein kinase</fullName>
        <ecNumber evidence="1">2.7.11.1</ecNumber>
    </recommendedName>
</protein>
<dbReference type="InterPro" id="IPR011009">
    <property type="entry name" value="Kinase-like_dom_sf"/>
</dbReference>
<feature type="compositionally biased region" description="Polar residues" evidence="9">
    <location>
        <begin position="364"/>
        <end position="381"/>
    </location>
</feature>
<evidence type="ECO:0000256" key="8">
    <source>
        <dbReference type="ARBA" id="ARBA00048679"/>
    </source>
</evidence>
<feature type="compositionally biased region" description="Polar residues" evidence="9">
    <location>
        <begin position="1"/>
        <end position="12"/>
    </location>
</feature>
<feature type="compositionally biased region" description="Polar residues" evidence="9">
    <location>
        <begin position="427"/>
        <end position="444"/>
    </location>
</feature>
<dbReference type="GO" id="GO:0072354">
    <property type="term" value="F:histone H3T3 kinase activity"/>
    <property type="evidence" value="ECO:0007669"/>
    <property type="project" value="TreeGrafter"/>
</dbReference>
<dbReference type="GO" id="GO:0005634">
    <property type="term" value="C:nucleus"/>
    <property type="evidence" value="ECO:0007669"/>
    <property type="project" value="TreeGrafter"/>
</dbReference>
<keyword evidence="2" id="KW-0723">Serine/threonine-protein kinase</keyword>
<keyword evidence="12" id="KW-1185">Reference proteome</keyword>
<evidence type="ECO:0000259" key="10">
    <source>
        <dbReference type="SMART" id="SM01331"/>
    </source>
</evidence>
<dbReference type="EMBL" id="KV454409">
    <property type="protein sequence ID" value="ODQ65652.1"/>
    <property type="molecule type" value="Genomic_DNA"/>
</dbReference>
<evidence type="ECO:0000256" key="2">
    <source>
        <dbReference type="ARBA" id="ARBA00022527"/>
    </source>
</evidence>
<dbReference type="GO" id="GO:0005737">
    <property type="term" value="C:cytoplasm"/>
    <property type="evidence" value="ECO:0007669"/>
    <property type="project" value="TreeGrafter"/>
</dbReference>
<feature type="region of interest" description="Disordered" evidence="9">
    <location>
        <begin position="303"/>
        <end position="323"/>
    </location>
</feature>
<reference evidence="11 12" key="1">
    <citation type="journal article" date="2016" name="Proc. Natl. Acad. Sci. U.S.A.">
        <title>Comparative genomics of biotechnologically important yeasts.</title>
        <authorList>
            <person name="Riley R."/>
            <person name="Haridas S."/>
            <person name="Wolfe K.H."/>
            <person name="Lopes M.R."/>
            <person name="Hittinger C.T."/>
            <person name="Goeker M."/>
            <person name="Salamov A.A."/>
            <person name="Wisecaver J.H."/>
            <person name="Long T.M."/>
            <person name="Calvey C.H."/>
            <person name="Aerts A.L."/>
            <person name="Barry K.W."/>
            <person name="Choi C."/>
            <person name="Clum A."/>
            <person name="Coughlan A.Y."/>
            <person name="Deshpande S."/>
            <person name="Douglass A.P."/>
            <person name="Hanson S.J."/>
            <person name="Klenk H.-P."/>
            <person name="LaButti K.M."/>
            <person name="Lapidus A."/>
            <person name="Lindquist E.A."/>
            <person name="Lipzen A.M."/>
            <person name="Meier-Kolthoff J.P."/>
            <person name="Ohm R.A."/>
            <person name="Otillar R.P."/>
            <person name="Pangilinan J.L."/>
            <person name="Peng Y."/>
            <person name="Rokas A."/>
            <person name="Rosa C.A."/>
            <person name="Scheuner C."/>
            <person name="Sibirny A.A."/>
            <person name="Slot J.C."/>
            <person name="Stielow J.B."/>
            <person name="Sun H."/>
            <person name="Kurtzman C.P."/>
            <person name="Blackwell M."/>
            <person name="Grigoriev I.V."/>
            <person name="Jeffries T.W."/>
        </authorList>
    </citation>
    <scope>NUCLEOTIDE SEQUENCE [LARGE SCALE GENOMIC DNA]</scope>
    <source>
        <strain evidence="11 12">DSM 6958</strain>
    </source>
</reference>
<dbReference type="GO" id="GO:0000278">
    <property type="term" value="P:mitotic cell cycle"/>
    <property type="evidence" value="ECO:0007669"/>
    <property type="project" value="TreeGrafter"/>
</dbReference>
<dbReference type="OrthoDB" id="5327538at2759"/>
<evidence type="ECO:0000256" key="1">
    <source>
        <dbReference type="ARBA" id="ARBA00012513"/>
    </source>
</evidence>
<feature type="domain" description="Serine/threonine-protein kinase haspin C-terminal" evidence="10">
    <location>
        <begin position="868"/>
        <end position="986"/>
    </location>
</feature>
<dbReference type="SUPFAM" id="SSF56112">
    <property type="entry name" value="Protein kinase-like (PK-like)"/>
    <property type="match status" value="1"/>
</dbReference>
<keyword evidence="6" id="KW-0067">ATP-binding</keyword>
<feature type="region of interest" description="Disordered" evidence="9">
    <location>
        <begin position="174"/>
        <end position="245"/>
    </location>
</feature>
<dbReference type="SMART" id="SM01331">
    <property type="entry name" value="DUF3635"/>
    <property type="match status" value="1"/>
</dbReference>
<feature type="region of interest" description="Disordered" evidence="9">
    <location>
        <begin position="895"/>
        <end position="914"/>
    </location>
</feature>
<feature type="region of interest" description="Disordered" evidence="9">
    <location>
        <begin position="421"/>
        <end position="445"/>
    </location>
</feature>
<feature type="compositionally biased region" description="Polar residues" evidence="9">
    <location>
        <begin position="180"/>
        <end position="232"/>
    </location>
</feature>
<feature type="compositionally biased region" description="Low complexity" evidence="9">
    <location>
        <begin position="895"/>
        <end position="911"/>
    </location>
</feature>
<dbReference type="EC" id="2.7.11.1" evidence="1"/>
<feature type="region of interest" description="Disordered" evidence="9">
    <location>
        <begin position="340"/>
        <end position="381"/>
    </location>
</feature>
<evidence type="ECO:0000256" key="9">
    <source>
        <dbReference type="SAM" id="MobiDB-lite"/>
    </source>
</evidence>
<keyword evidence="4" id="KW-0547">Nucleotide-binding</keyword>
<feature type="region of interest" description="Disordered" evidence="9">
    <location>
        <begin position="547"/>
        <end position="566"/>
    </location>
</feature>
<feature type="compositionally biased region" description="Low complexity" evidence="9">
    <location>
        <begin position="303"/>
        <end position="316"/>
    </location>
</feature>
<dbReference type="STRING" id="857566.A0A1E3PL23"/>
<evidence type="ECO:0000256" key="7">
    <source>
        <dbReference type="ARBA" id="ARBA00047899"/>
    </source>
</evidence>
<dbReference type="Gene3D" id="1.10.510.10">
    <property type="entry name" value="Transferase(Phosphotransferase) domain 1"/>
    <property type="match status" value="1"/>
</dbReference>
<feature type="region of interest" description="Disordered" evidence="9">
    <location>
        <begin position="1"/>
        <end position="42"/>
    </location>
</feature>
<evidence type="ECO:0000313" key="11">
    <source>
        <dbReference type="EMBL" id="ODQ65652.1"/>
    </source>
</evidence>
<dbReference type="Gene3D" id="3.30.200.20">
    <property type="entry name" value="Phosphorylase Kinase, domain 1"/>
    <property type="match status" value="1"/>
</dbReference>
<evidence type="ECO:0000256" key="4">
    <source>
        <dbReference type="ARBA" id="ARBA00022741"/>
    </source>
</evidence>
<evidence type="ECO:0000256" key="3">
    <source>
        <dbReference type="ARBA" id="ARBA00022679"/>
    </source>
</evidence>
<evidence type="ECO:0000256" key="5">
    <source>
        <dbReference type="ARBA" id="ARBA00022777"/>
    </source>
</evidence>
<dbReference type="PANTHER" id="PTHR24419">
    <property type="entry name" value="INTERLEUKIN-1 RECEPTOR-ASSOCIATED KINASE"/>
    <property type="match status" value="1"/>
</dbReference>
<gene>
    <name evidence="11" type="ORF">NADFUDRAFT_50936</name>
</gene>
<feature type="compositionally biased region" description="Polar residues" evidence="9">
    <location>
        <begin position="19"/>
        <end position="40"/>
    </location>
</feature>
<sequence>MPVHGSQRTKSSIFGKKGNSFTYSSQKASDQNIRSQSELDSTPVKLGEAALLGIDRYYTSESLKDSNKSKHASVLISSPTASKRDSLLSISNNDLSSFSASGSASPGSKIVSNKSRPLSALSSTSIFSTTSSDSNSSTRTVINKVVRVFSVISVSSVSSKDTIEAKRSSFNPRFSHASMDFNTPSKRISNNSSTDLQNQRKSAVFNKSNDNSLISSPDVNTPSVNLNTSMDLDTSDFMDEESSNRSNLRRSTLNSNLTSFLSDEFALDFSLELPGNGNNLGLKSESGTCDVSIKPIITTVSNTSDDSSFTSQSSLDGNSQDTSELDVIPVITTTSDDFDSSFMSHSSLSSSSYETGYSDYVPDSSHSSGNNGEAQSQKTNYIPTLRTVSSLLSLKKGGELKHKKIDKDLISLPTSSLNPEDHFSPYNAASTSAPSSQGSNNNRHSVFSSISSMRSFKSFSKNDDMSVSPTLNSSNASIHSMNSKSASKKASFSDVRKSIMSMSPSTSSLFRSRVSTSPSVASLSSKRSIRGLNGSFLASNNNNMPSSFDKTTISLPTPMDSSRDKLRNKLRGSPSLLSLYKSTNVTSDAVALPIVEYERRQLENLLGLCTGSDIDPFNTFIGTLIDEQNETLLKLNEASYSEVFVTESIQDRERNRSSKVYKIIPFGNRDLRQSKVEDIIQELSIAKLAMNIEGFVPVYDAHVVQGHYPQYLLDLWDQYAKVNSTYNRRPDYFGEDQLYCVLVLADAGIDLEHFKIASWSEANTIFWKTVKSLSEAEKCFEFEHRDLHWGNLVISRGHSNYIFNDNDSKTFSTDSCSETESNHEISYDYDVSGVCDIKVTLIDYTLSRAKNPLAVDSNNIFFTGLDQPEFFRGHGDYQFDIYRLMRKLINNTSNRTTSASSMTSTSSSSSSAVDKNNNLEVDWSIYVPKTNILWLHYLVDKLINHKGLENIAPVKSGKLSFGGSNASIRSSFLSGSETSSNSDYSDRVHSDANACKLLTTIHNCIDPKRKRLGAKRSGLKVSFYDFNSCDDVWNWGRKNGLMPEGI</sequence>
<comment type="catalytic activity">
    <reaction evidence="8">
        <text>L-seryl-[protein] + ATP = O-phospho-L-seryl-[protein] + ADP + H(+)</text>
        <dbReference type="Rhea" id="RHEA:17989"/>
        <dbReference type="Rhea" id="RHEA-COMP:9863"/>
        <dbReference type="Rhea" id="RHEA-COMP:11604"/>
        <dbReference type="ChEBI" id="CHEBI:15378"/>
        <dbReference type="ChEBI" id="CHEBI:29999"/>
        <dbReference type="ChEBI" id="CHEBI:30616"/>
        <dbReference type="ChEBI" id="CHEBI:83421"/>
        <dbReference type="ChEBI" id="CHEBI:456216"/>
        <dbReference type="EC" id="2.7.11.1"/>
    </reaction>
</comment>
<dbReference type="AlphaFoldDB" id="A0A1E3PL23"/>
<evidence type="ECO:0000256" key="6">
    <source>
        <dbReference type="ARBA" id="ARBA00022840"/>
    </source>
</evidence>
<accession>A0A1E3PL23</accession>
<name>A0A1E3PL23_9ASCO</name>
<keyword evidence="5" id="KW-0418">Kinase</keyword>
<proteinExistence type="predicted"/>
<feature type="compositionally biased region" description="Polar residues" evidence="9">
    <location>
        <begin position="465"/>
        <end position="482"/>
    </location>
</feature>
<dbReference type="InterPro" id="IPR024604">
    <property type="entry name" value="GSG2_C"/>
</dbReference>
<feature type="compositionally biased region" description="Low complexity" evidence="9">
    <location>
        <begin position="340"/>
        <end position="360"/>
    </location>
</feature>
<dbReference type="PANTHER" id="PTHR24419:SF18">
    <property type="entry name" value="SERINE_THREONINE-PROTEIN KINASE HASPIN"/>
    <property type="match status" value="1"/>
</dbReference>
<dbReference type="Proteomes" id="UP000095009">
    <property type="component" value="Unassembled WGS sequence"/>
</dbReference>
<evidence type="ECO:0000313" key="12">
    <source>
        <dbReference type="Proteomes" id="UP000095009"/>
    </source>
</evidence>